<evidence type="ECO:0000313" key="2">
    <source>
        <dbReference type="EMBL" id="EAR93852.2"/>
    </source>
</evidence>
<accession>I7LUI7</accession>
<keyword evidence="1" id="KW-0472">Membrane</keyword>
<protein>
    <submittedName>
        <fullName evidence="2">Transmembrane protein, putative</fullName>
    </submittedName>
</protein>
<keyword evidence="1" id="KW-1133">Transmembrane helix</keyword>
<sequence length="372" mass="43396">MFKPSFLAISRLFIVLIGMIKAGYSLMIFLNYNFLIFSEESSNFYKYLVTFFVGSILAFPLYKNLSRNFILLFAESLYILMMIIIPFSSNDFRIYGFLLSGGFCFLLYPIYSNENLLKADQKKSTIIAWIFMGLGIIYYFWLTYHYQLKENFQWKIAGALSVLKSTDNITPYVFGTFSVLNVLLILLQKGKETIQFYKLKQDKQKIIEISDLLYSDFYSNKVKNEFNINIIESTSSLLLYGIYNNNEMNRQDKQKLLIQMFSLSFFIGSQGPMSNLIDTVMNYLYLLQGDTDYLNLKINFGGLGSFVFTEPFQVLKIHEIIIYFMFFWIGNIAQYAFIHNSLTENGIELMYCPQILSIITLLLVILSFLLYS</sequence>
<organism evidence="2 3">
    <name type="scientific">Tetrahymena thermophila (strain SB210)</name>
    <dbReference type="NCBI Taxonomy" id="312017"/>
    <lineage>
        <taxon>Eukaryota</taxon>
        <taxon>Sar</taxon>
        <taxon>Alveolata</taxon>
        <taxon>Ciliophora</taxon>
        <taxon>Intramacronucleata</taxon>
        <taxon>Oligohymenophorea</taxon>
        <taxon>Hymenostomatida</taxon>
        <taxon>Tetrahymenina</taxon>
        <taxon>Tetrahymenidae</taxon>
        <taxon>Tetrahymena</taxon>
    </lineage>
</organism>
<reference evidence="3" key="1">
    <citation type="journal article" date="2006" name="PLoS Biol.">
        <title>Macronuclear genome sequence of the ciliate Tetrahymena thermophila, a model eukaryote.</title>
        <authorList>
            <person name="Eisen J.A."/>
            <person name="Coyne R.S."/>
            <person name="Wu M."/>
            <person name="Wu D."/>
            <person name="Thiagarajan M."/>
            <person name="Wortman J.R."/>
            <person name="Badger J.H."/>
            <person name="Ren Q."/>
            <person name="Amedeo P."/>
            <person name="Jones K.M."/>
            <person name="Tallon L.J."/>
            <person name="Delcher A.L."/>
            <person name="Salzberg S.L."/>
            <person name="Silva J.C."/>
            <person name="Haas B.J."/>
            <person name="Majoros W.H."/>
            <person name="Farzad M."/>
            <person name="Carlton J.M."/>
            <person name="Smith R.K. Jr."/>
            <person name="Garg J."/>
            <person name="Pearlman R.E."/>
            <person name="Karrer K.M."/>
            <person name="Sun L."/>
            <person name="Manning G."/>
            <person name="Elde N.C."/>
            <person name="Turkewitz A.P."/>
            <person name="Asai D.J."/>
            <person name="Wilkes D.E."/>
            <person name="Wang Y."/>
            <person name="Cai H."/>
            <person name="Collins K."/>
            <person name="Stewart B.A."/>
            <person name="Lee S.R."/>
            <person name="Wilamowska K."/>
            <person name="Weinberg Z."/>
            <person name="Ruzzo W.L."/>
            <person name="Wloga D."/>
            <person name="Gaertig J."/>
            <person name="Frankel J."/>
            <person name="Tsao C.-C."/>
            <person name="Gorovsky M.A."/>
            <person name="Keeling P.J."/>
            <person name="Waller R.F."/>
            <person name="Patron N.J."/>
            <person name="Cherry J.M."/>
            <person name="Stover N.A."/>
            <person name="Krieger C.J."/>
            <person name="del Toro C."/>
            <person name="Ryder H.F."/>
            <person name="Williamson S.C."/>
            <person name="Barbeau R.A."/>
            <person name="Hamilton E.P."/>
            <person name="Orias E."/>
        </authorList>
    </citation>
    <scope>NUCLEOTIDE SEQUENCE [LARGE SCALE GENOMIC DNA]</scope>
    <source>
        <strain evidence="3">SB210</strain>
    </source>
</reference>
<feature type="transmembrane region" description="Helical" evidence="1">
    <location>
        <begin position="44"/>
        <end position="62"/>
    </location>
</feature>
<feature type="transmembrane region" description="Helical" evidence="1">
    <location>
        <begin position="69"/>
        <end position="88"/>
    </location>
</feature>
<feature type="transmembrane region" description="Helical" evidence="1">
    <location>
        <begin position="12"/>
        <end position="32"/>
    </location>
</feature>
<dbReference type="EMBL" id="GG662719">
    <property type="protein sequence ID" value="EAR93852.2"/>
    <property type="molecule type" value="Genomic_DNA"/>
</dbReference>
<evidence type="ECO:0000313" key="3">
    <source>
        <dbReference type="Proteomes" id="UP000009168"/>
    </source>
</evidence>
<feature type="transmembrane region" description="Helical" evidence="1">
    <location>
        <begin position="94"/>
        <end position="112"/>
    </location>
</feature>
<feature type="transmembrane region" description="Helical" evidence="1">
    <location>
        <begin position="350"/>
        <end position="371"/>
    </location>
</feature>
<dbReference type="RefSeq" id="XP_001014097.2">
    <property type="nucleotide sequence ID" value="XM_001014097.2"/>
</dbReference>
<proteinExistence type="predicted"/>
<keyword evidence="3" id="KW-1185">Reference proteome</keyword>
<feature type="transmembrane region" description="Helical" evidence="1">
    <location>
        <begin position="320"/>
        <end position="338"/>
    </location>
</feature>
<name>I7LUI7_TETTS</name>
<dbReference type="Proteomes" id="UP000009168">
    <property type="component" value="Unassembled WGS sequence"/>
</dbReference>
<feature type="transmembrane region" description="Helical" evidence="1">
    <location>
        <begin position="124"/>
        <end position="142"/>
    </location>
</feature>
<dbReference type="InParanoid" id="I7LUI7"/>
<feature type="transmembrane region" description="Helical" evidence="1">
    <location>
        <begin position="169"/>
        <end position="187"/>
    </location>
</feature>
<evidence type="ECO:0000256" key="1">
    <source>
        <dbReference type="SAM" id="Phobius"/>
    </source>
</evidence>
<gene>
    <name evidence="2" type="ORF">TTHERM_00404220</name>
</gene>
<dbReference type="GeneID" id="7828889"/>
<dbReference type="AlphaFoldDB" id="I7LUI7"/>
<dbReference type="KEGG" id="tet:TTHERM_00404220"/>
<keyword evidence="1 2" id="KW-0812">Transmembrane</keyword>